<name>A0ABR9UQB1_9CHRO</name>
<dbReference type="Proteomes" id="UP000651156">
    <property type="component" value="Unassembled WGS sequence"/>
</dbReference>
<keyword evidence="2" id="KW-1185">Reference proteome</keyword>
<dbReference type="EMBL" id="JADEWN010000017">
    <property type="protein sequence ID" value="MBE9190477.1"/>
    <property type="molecule type" value="Genomic_DNA"/>
</dbReference>
<evidence type="ECO:0000313" key="1">
    <source>
        <dbReference type="EMBL" id="MBE9190477.1"/>
    </source>
</evidence>
<accession>A0ABR9UQB1</accession>
<gene>
    <name evidence="1" type="ORF">IQ230_08915</name>
</gene>
<comment type="caution">
    <text evidence="1">The sequence shown here is derived from an EMBL/GenBank/DDBJ whole genome shotgun (WGS) entry which is preliminary data.</text>
</comment>
<evidence type="ECO:0000313" key="2">
    <source>
        <dbReference type="Proteomes" id="UP000651156"/>
    </source>
</evidence>
<proteinExistence type="predicted"/>
<sequence length="90" mass="10019">MTLCFKANGEPDLNAIPDWLAVEFSFAAKNPYFYSVCIVSEIADVALILGTLEHDDTPAGWIAHLHDLGFEDVVQVSCSQFFSPRADRDR</sequence>
<reference evidence="1 2" key="1">
    <citation type="submission" date="2020-10" db="EMBL/GenBank/DDBJ databases">
        <authorList>
            <person name="Castelo-Branco R."/>
            <person name="Eusebio N."/>
            <person name="Adriana R."/>
            <person name="Vieira A."/>
            <person name="Brugerolle De Fraissinette N."/>
            <person name="Rezende De Castro R."/>
            <person name="Schneider M.P."/>
            <person name="Vasconcelos V."/>
            <person name="Leao P.N."/>
        </authorList>
    </citation>
    <scope>NUCLEOTIDE SEQUENCE [LARGE SCALE GENOMIC DNA]</scope>
    <source>
        <strain evidence="1 2">LEGE 06123</strain>
    </source>
</reference>
<organism evidence="1 2">
    <name type="scientific">Gloeocapsopsis crepidinum LEGE 06123</name>
    <dbReference type="NCBI Taxonomy" id="588587"/>
    <lineage>
        <taxon>Bacteria</taxon>
        <taxon>Bacillati</taxon>
        <taxon>Cyanobacteriota</taxon>
        <taxon>Cyanophyceae</taxon>
        <taxon>Oscillatoriophycideae</taxon>
        <taxon>Chroococcales</taxon>
        <taxon>Chroococcaceae</taxon>
        <taxon>Gloeocapsopsis</taxon>
    </lineage>
</organism>
<dbReference type="RefSeq" id="WP_193931658.1">
    <property type="nucleotide sequence ID" value="NZ_CAWPMZ010000036.1"/>
</dbReference>
<protein>
    <submittedName>
        <fullName evidence="1">Uncharacterized protein</fullName>
    </submittedName>
</protein>